<accession>A0A1T4L9X1</accession>
<dbReference type="OrthoDB" id="92860at2"/>
<gene>
    <name evidence="1" type="ORF">SAMN02745174_00766</name>
</gene>
<organism evidence="1 2">
    <name type="scientific">Cetobacterium ceti</name>
    <dbReference type="NCBI Taxonomy" id="180163"/>
    <lineage>
        <taxon>Bacteria</taxon>
        <taxon>Fusobacteriati</taxon>
        <taxon>Fusobacteriota</taxon>
        <taxon>Fusobacteriia</taxon>
        <taxon>Fusobacteriales</taxon>
        <taxon>Fusobacteriaceae</taxon>
        <taxon>Cetobacterium</taxon>
    </lineage>
</organism>
<name>A0A1T4L9X1_9FUSO</name>
<sequence>MEINREYFDKFVEEFYEGIENFFRDKMKKEKSKKISVGKFQIDGIDYLDGSKTPILETIKENNEKEIKIYFKNSEVAPSAYSVEEIFHPFSLAALGDSLLGRKKYIKILEDFYINSEKMVLDFFKEKNIKEMEILEDEYVILAVTSENDTFALVEGLCKKIIIKEDRVFFLVKGDEEEEKLVHIVEGNAPDVALILKDKLV</sequence>
<dbReference type="Proteomes" id="UP000191153">
    <property type="component" value="Unassembled WGS sequence"/>
</dbReference>
<evidence type="ECO:0000313" key="2">
    <source>
        <dbReference type="Proteomes" id="UP000191153"/>
    </source>
</evidence>
<proteinExistence type="predicted"/>
<dbReference type="EMBL" id="FUWX01000006">
    <property type="protein sequence ID" value="SJZ51572.1"/>
    <property type="molecule type" value="Genomic_DNA"/>
</dbReference>
<dbReference type="RefSeq" id="WP_078693305.1">
    <property type="nucleotide sequence ID" value="NZ_FUWX01000006.1"/>
</dbReference>
<dbReference type="STRING" id="180163.SAMN02745174_00766"/>
<evidence type="ECO:0000313" key="1">
    <source>
        <dbReference type="EMBL" id="SJZ51572.1"/>
    </source>
</evidence>
<dbReference type="AlphaFoldDB" id="A0A1T4L9X1"/>
<protein>
    <submittedName>
        <fullName evidence="1">Uncharacterized protein</fullName>
    </submittedName>
</protein>
<reference evidence="1 2" key="1">
    <citation type="submission" date="2017-02" db="EMBL/GenBank/DDBJ databases">
        <authorList>
            <person name="Peterson S.W."/>
        </authorList>
    </citation>
    <scope>NUCLEOTIDE SEQUENCE [LARGE SCALE GENOMIC DNA]</scope>
    <source>
        <strain evidence="1 2">ATCC 700028</strain>
    </source>
</reference>
<keyword evidence="2" id="KW-1185">Reference proteome</keyword>